<evidence type="ECO:0000313" key="2">
    <source>
        <dbReference type="EMBL" id="MCS5711870.1"/>
    </source>
</evidence>
<dbReference type="AlphaFoldDB" id="A0A0Q9Z133"/>
<organism evidence="1">
    <name type="scientific">Candidatus Berkiella aquae</name>
    <dbReference type="NCBI Taxonomy" id="295108"/>
    <lineage>
        <taxon>Bacteria</taxon>
        <taxon>Pseudomonadati</taxon>
        <taxon>Pseudomonadota</taxon>
        <taxon>Gammaproteobacteria</taxon>
        <taxon>Candidatus Berkiellales</taxon>
        <taxon>Candidatus Berkiellaceae</taxon>
        <taxon>Candidatus Berkiella</taxon>
    </lineage>
</organism>
<keyword evidence="3" id="KW-1185">Reference proteome</keyword>
<dbReference type="Proteomes" id="UP000051497">
    <property type="component" value="Unassembled WGS sequence"/>
</dbReference>
<dbReference type="SUPFAM" id="SSF55961">
    <property type="entry name" value="Bet v1-like"/>
    <property type="match status" value="1"/>
</dbReference>
<dbReference type="EMBL" id="LKAJ02000001">
    <property type="protein sequence ID" value="MCS5711870.1"/>
    <property type="molecule type" value="Genomic_DNA"/>
</dbReference>
<comment type="caution">
    <text evidence="1">The sequence shown here is derived from an EMBL/GenBank/DDBJ whole genome shotgun (WGS) entry which is preliminary data.</text>
</comment>
<gene>
    <name evidence="1" type="ORF">HT99x_00310</name>
    <name evidence="2" type="ORF">HT99x_010540</name>
</gene>
<reference evidence="2" key="3">
    <citation type="submission" date="2021-06" db="EMBL/GenBank/DDBJ databases">
        <title>Genomic Description and Analysis of Intracellular Bacteria, Candidatus Berkiella cookevillensis and Candidatus Berkiella aquae.</title>
        <authorList>
            <person name="Kidane D.T."/>
            <person name="Mehari Y.T."/>
            <person name="Rice F.C."/>
            <person name="Arivett B.A."/>
            <person name="Farone A.L."/>
            <person name="Berk S.G."/>
            <person name="Farone M.B."/>
        </authorList>
    </citation>
    <scope>NUCLEOTIDE SEQUENCE</scope>
    <source>
        <strain evidence="2">HT99</strain>
    </source>
</reference>
<dbReference type="RefSeq" id="WP_075064948.1">
    <property type="nucleotide sequence ID" value="NZ_LKAJ02000001.1"/>
</dbReference>
<dbReference type="STRING" id="295108.HT99x_00310"/>
<protein>
    <recommendedName>
        <fullName evidence="4">Polyketide cyclase / dehydrase and lipid transport</fullName>
    </recommendedName>
</protein>
<dbReference type="Gene3D" id="3.30.530.20">
    <property type="match status" value="1"/>
</dbReference>
<evidence type="ECO:0000313" key="3">
    <source>
        <dbReference type="Proteomes" id="UP000051497"/>
    </source>
</evidence>
<accession>A0A0Q9Z133</accession>
<evidence type="ECO:0000313" key="1">
    <source>
        <dbReference type="EMBL" id="KRG22769.1"/>
    </source>
</evidence>
<name>A0A0Q9Z133_9GAMM</name>
<sequence>MWQQSYTTTVQGIKPEQIWSIWADIPNRPAWDTDTQWAKANGPFANGTVITFKPKDWFKAVKMTVVECVPNKMFTDHTTFFLAELFGKHEMITTNQGLVLTTTITITGPLTGLWRRIVGQEIVDTLPEQTQQLIALARRQS</sequence>
<reference evidence="1" key="1">
    <citation type="submission" date="2015-09" db="EMBL/GenBank/DDBJ databases">
        <title>Draft Genome Sequences of Two Novel Amoeba-resistant Intranuclear Bacteria, Candidatus Berkiella cookevillensis and Candidatus Berkiella aquae.</title>
        <authorList>
            <person name="Mehari Y.T."/>
            <person name="Arivett B.A."/>
            <person name="Farone A.L."/>
            <person name="Gunderson J.H."/>
            <person name="Farone M.B."/>
        </authorList>
    </citation>
    <scope>NUCLEOTIDE SEQUENCE [LARGE SCALE GENOMIC DNA]</scope>
    <source>
        <strain evidence="1">HT99</strain>
    </source>
</reference>
<evidence type="ECO:0008006" key="4">
    <source>
        <dbReference type="Google" id="ProtNLM"/>
    </source>
</evidence>
<proteinExistence type="predicted"/>
<dbReference type="InterPro" id="IPR023393">
    <property type="entry name" value="START-like_dom_sf"/>
</dbReference>
<dbReference type="OrthoDB" id="9810827at2"/>
<dbReference type="EMBL" id="LKAJ01000001">
    <property type="protein sequence ID" value="KRG22769.1"/>
    <property type="molecule type" value="Genomic_DNA"/>
</dbReference>
<reference evidence="2" key="2">
    <citation type="journal article" date="2016" name="Genome Announc.">
        <title>Draft Genome Sequences of Two Novel Amoeba-Resistant Intranuclear Bacteria, 'Candidatus Berkiella cookevillensis' and 'Candidatus Berkiella aquae'.</title>
        <authorList>
            <person name="Mehari Y.T."/>
            <person name="Arivett B.A."/>
            <person name="Farone A.L."/>
            <person name="Gunderson J.H."/>
            <person name="Farone M.B."/>
        </authorList>
    </citation>
    <scope>NUCLEOTIDE SEQUENCE</scope>
    <source>
        <strain evidence="2">HT99</strain>
    </source>
</reference>